<dbReference type="GO" id="GO:0009061">
    <property type="term" value="P:anaerobic respiration"/>
    <property type="evidence" value="ECO:0007669"/>
    <property type="project" value="TreeGrafter"/>
</dbReference>
<evidence type="ECO:0000313" key="12">
    <source>
        <dbReference type="EMBL" id="SNQ62034.1"/>
    </source>
</evidence>
<organism evidence="12 13">
    <name type="scientific">Candidatus Methanoperedens nitratireducens</name>
    <dbReference type="NCBI Taxonomy" id="1392998"/>
    <lineage>
        <taxon>Archaea</taxon>
        <taxon>Methanobacteriati</taxon>
        <taxon>Methanobacteriota</taxon>
        <taxon>Stenosarchaea group</taxon>
        <taxon>Methanomicrobia</taxon>
        <taxon>Methanosarcinales</taxon>
        <taxon>ANME-2 cluster</taxon>
        <taxon>Candidatus Methanoperedentaceae</taxon>
        <taxon>Candidatus Methanoperedens</taxon>
    </lineage>
</organism>
<dbReference type="AlphaFoldDB" id="A0A284VRX4"/>
<dbReference type="PANTHER" id="PTHR43518">
    <property type="entry name" value="NITRATE REDUCTASE BETA SUBUNIT"/>
    <property type="match status" value="1"/>
</dbReference>
<dbReference type="GO" id="GO:0046872">
    <property type="term" value="F:metal ion binding"/>
    <property type="evidence" value="ECO:0007669"/>
    <property type="project" value="UniProtKB-KW"/>
</dbReference>
<dbReference type="PROSITE" id="PS51379">
    <property type="entry name" value="4FE4S_FER_2"/>
    <property type="match status" value="2"/>
</dbReference>
<dbReference type="GO" id="GO:0009055">
    <property type="term" value="F:electron transfer activity"/>
    <property type="evidence" value="ECO:0007669"/>
    <property type="project" value="TreeGrafter"/>
</dbReference>
<dbReference type="RefSeq" id="WP_096206653.1">
    <property type="nucleotide sequence ID" value="NZ_FZMP01000203.1"/>
</dbReference>
<keyword evidence="4" id="KW-0813">Transport</keyword>
<reference evidence="13" key="1">
    <citation type="submission" date="2017-06" db="EMBL/GenBank/DDBJ databases">
        <authorList>
            <person name="Cremers G."/>
        </authorList>
    </citation>
    <scope>NUCLEOTIDE SEQUENCE [LARGE SCALE GENOMIC DNA]</scope>
</reference>
<dbReference type="OrthoDB" id="2837at2157"/>
<dbReference type="PANTHER" id="PTHR43518:SF1">
    <property type="entry name" value="RESPIRATORY NITRATE REDUCTASE 1 BETA CHAIN"/>
    <property type="match status" value="1"/>
</dbReference>
<feature type="domain" description="4Fe-4S ferredoxin-type" evidence="11">
    <location>
        <begin position="32"/>
        <end position="60"/>
    </location>
</feature>
<dbReference type="Pfam" id="PF13247">
    <property type="entry name" value="Fer4_11"/>
    <property type="match status" value="1"/>
</dbReference>
<accession>A0A284VRX4</accession>
<keyword evidence="7" id="KW-0677">Repeat</keyword>
<dbReference type="InterPro" id="IPR017896">
    <property type="entry name" value="4Fe4S_Fe-S-bd"/>
</dbReference>
<feature type="domain" description="4Fe-4S ferredoxin-type" evidence="11">
    <location>
        <begin position="183"/>
        <end position="212"/>
    </location>
</feature>
<keyword evidence="6" id="KW-0479">Metal-binding</keyword>
<gene>
    <name evidence="12" type="primary">serB</name>
    <name evidence="12" type="ORF">MNV_560080</name>
</gene>
<name>A0A284VRX4_9EURY</name>
<evidence type="ECO:0000256" key="3">
    <source>
        <dbReference type="ARBA" id="ARBA00004196"/>
    </source>
</evidence>
<dbReference type="Gene3D" id="3.30.70.20">
    <property type="match status" value="3"/>
</dbReference>
<evidence type="ECO:0000256" key="7">
    <source>
        <dbReference type="ARBA" id="ARBA00022737"/>
    </source>
</evidence>
<dbReference type="GO" id="GO:0033797">
    <property type="term" value="F:selenate reductase activity"/>
    <property type="evidence" value="ECO:0007669"/>
    <property type="project" value="UniProtKB-EC"/>
</dbReference>
<protein>
    <submittedName>
        <fullName evidence="12">Selenate reductase subunit beta</fullName>
        <ecNumber evidence="12">1.97.1.9</ecNumber>
    </submittedName>
</protein>
<keyword evidence="5" id="KW-0004">4Fe-4S</keyword>
<evidence type="ECO:0000313" key="13">
    <source>
        <dbReference type="Proteomes" id="UP000218615"/>
    </source>
</evidence>
<keyword evidence="9" id="KW-0408">Iron</keyword>
<evidence type="ECO:0000259" key="11">
    <source>
        <dbReference type="PROSITE" id="PS51379"/>
    </source>
</evidence>
<comment type="cofactor">
    <cofactor evidence="1">
        <name>[3Fe-4S] cluster</name>
        <dbReference type="ChEBI" id="CHEBI:21137"/>
    </cofactor>
</comment>
<comment type="cofactor">
    <cofactor evidence="2">
        <name>[4Fe-4S] cluster</name>
        <dbReference type="ChEBI" id="CHEBI:49883"/>
    </cofactor>
</comment>
<evidence type="ECO:0000256" key="4">
    <source>
        <dbReference type="ARBA" id="ARBA00022448"/>
    </source>
</evidence>
<evidence type="ECO:0000256" key="1">
    <source>
        <dbReference type="ARBA" id="ARBA00001927"/>
    </source>
</evidence>
<keyword evidence="12" id="KW-0560">Oxidoreductase</keyword>
<dbReference type="SUPFAM" id="SSF54862">
    <property type="entry name" value="4Fe-4S ferredoxins"/>
    <property type="match status" value="1"/>
</dbReference>
<evidence type="ECO:0000256" key="2">
    <source>
        <dbReference type="ARBA" id="ARBA00001966"/>
    </source>
</evidence>
<keyword evidence="10" id="KW-0411">Iron-sulfur</keyword>
<dbReference type="EMBL" id="FZMP01000203">
    <property type="protein sequence ID" value="SNQ62034.1"/>
    <property type="molecule type" value="Genomic_DNA"/>
</dbReference>
<dbReference type="Proteomes" id="UP000218615">
    <property type="component" value="Unassembled WGS sequence"/>
</dbReference>
<evidence type="ECO:0000256" key="9">
    <source>
        <dbReference type="ARBA" id="ARBA00023004"/>
    </source>
</evidence>
<evidence type="ECO:0000256" key="10">
    <source>
        <dbReference type="ARBA" id="ARBA00023014"/>
    </source>
</evidence>
<keyword evidence="8" id="KW-0249">Electron transport</keyword>
<dbReference type="CDD" id="cd10556">
    <property type="entry name" value="SER_beta"/>
    <property type="match status" value="1"/>
</dbReference>
<proteinExistence type="predicted"/>
<evidence type="ECO:0000256" key="8">
    <source>
        <dbReference type="ARBA" id="ARBA00022982"/>
    </source>
</evidence>
<keyword evidence="13" id="KW-1185">Reference proteome</keyword>
<evidence type="ECO:0000256" key="6">
    <source>
        <dbReference type="ARBA" id="ARBA00022723"/>
    </source>
</evidence>
<evidence type="ECO:0000256" key="5">
    <source>
        <dbReference type="ARBA" id="ARBA00022485"/>
    </source>
</evidence>
<dbReference type="STRING" id="1392998.ANME2D_03461"/>
<dbReference type="GO" id="GO:0016020">
    <property type="term" value="C:membrane"/>
    <property type="evidence" value="ECO:0007669"/>
    <property type="project" value="TreeGrafter"/>
</dbReference>
<comment type="subcellular location">
    <subcellularLocation>
        <location evidence="3">Cell envelope</location>
    </subcellularLocation>
</comment>
<dbReference type="GO" id="GO:0051539">
    <property type="term" value="F:4 iron, 4 sulfur cluster binding"/>
    <property type="evidence" value="ECO:0007669"/>
    <property type="project" value="UniProtKB-KW"/>
</dbReference>
<dbReference type="EC" id="1.97.1.9" evidence="12"/>
<sequence length="385" mass="44745">MTVNSKFSKVYNWQLKREMDYKYQDIRPDKQVAWVFDTNKCIACQTCTMACKNAWTAGKGQEFMFWNNVESKPWGFYPLGWDARLLEKLGPQTWDGEKYTGKTIFEAAPYGEEMLGYHPDEEDYSHPNLGEDEVNQQVKEKDYITIPHQPWMFYLQRICNHCTYPACLGACPRKAIYKRKEDGIVLIDQERCRGYQECVRACPYKKPMFRAYTGKSEKCISCFPAVEQGKQTQCVQNCIGKIRLFGYKSNWKTPVEDNPIDYLVHIKKIALPLYPQFGTEPNVYYIPPIHVPEGFNRQLFGPGAKNAVEQYKKAYEDLKLVGLLMLFGSTDDIINSFRVEGDINKGYCMGYNGSGKELVRVPLKEPIIIREGYDEERNVYRYNVT</sequence>